<dbReference type="PATRIC" id="fig|1608419.3.peg.1625"/>
<reference evidence="1 2" key="1">
    <citation type="submission" date="2015-02" db="EMBL/GenBank/DDBJ databases">
        <authorList>
            <person name="Slaby B."/>
            <person name="Hentschel U."/>
        </authorList>
    </citation>
    <scope>NUCLEOTIDE SEQUENCE [LARGE SCALE GENOMIC DNA]</scope>
    <source>
        <strain evidence="1">15L</strain>
    </source>
</reference>
<reference evidence="1 2" key="2">
    <citation type="submission" date="2015-05" db="EMBL/GenBank/DDBJ databases">
        <title>Lifestyle Evolution in Cyanobacterial Symbionts of Sponges.</title>
        <authorList>
            <person name="Burgsdorf I."/>
            <person name="Slaby B.M."/>
            <person name="Handley K.M."/>
            <person name="Haber M."/>
            <person name="Blom J."/>
            <person name="Marshall C.W."/>
            <person name="Gilbert J.A."/>
            <person name="Hentschel U."/>
            <person name="Steindler L."/>
        </authorList>
    </citation>
    <scope>NUCLEOTIDE SEQUENCE [LARGE SCALE GENOMIC DNA]</scope>
    <source>
        <strain evidence="1">15L</strain>
    </source>
</reference>
<sequence>MRGHGTPDRFAQADGLFQVTVAPFRGSCNDVLSQAIRVAGQGSRVMIAQFLNGGINQGPERATRLCGSLEWIRPAIDCCLVEPAAVSPEHRQAVNAVWAVSRQQLLSGALDLMVLDELGLALEFGLLEEENVLKVLRQRPGALDLTLIGSAMSEAILDMANQVTRLRCRPSSVGSLNPPDPQLNVK</sequence>
<dbReference type="STRING" id="431041.FLM9_1638"/>
<dbReference type="GO" id="GO:0008817">
    <property type="term" value="F:corrinoid adenosyltransferase activity"/>
    <property type="evidence" value="ECO:0007669"/>
    <property type="project" value="InterPro"/>
</dbReference>
<organism evidence="1 2">
    <name type="scientific">Candidatus Synechococcus spongiarum 15L</name>
    <dbReference type="NCBI Taxonomy" id="1608419"/>
    <lineage>
        <taxon>Bacteria</taxon>
        <taxon>Bacillati</taxon>
        <taxon>Cyanobacteriota</taxon>
        <taxon>Cyanophyceae</taxon>
        <taxon>Synechococcales</taxon>
        <taxon>Synechococcaceae</taxon>
        <taxon>Synechococcus</taxon>
    </lineage>
</organism>
<name>A0A0G8AY25_9SYNE</name>
<dbReference type="SUPFAM" id="SSF52540">
    <property type="entry name" value="P-loop containing nucleoside triphosphate hydrolases"/>
    <property type="match status" value="1"/>
</dbReference>
<dbReference type="PANTHER" id="PTHR46638">
    <property type="entry name" value="CORRINOID ADENOSYLTRANSFERASE"/>
    <property type="match status" value="1"/>
</dbReference>
<dbReference type="Proteomes" id="UP000035037">
    <property type="component" value="Unassembled WGS sequence"/>
</dbReference>
<dbReference type="PIRSF" id="PIRSF015617">
    <property type="entry name" value="Adensltrnsf_CobA"/>
    <property type="match status" value="1"/>
</dbReference>
<dbReference type="EMBL" id="JYFQ01000038">
    <property type="protein sequence ID" value="KKZ14259.1"/>
    <property type="molecule type" value="Genomic_DNA"/>
</dbReference>
<evidence type="ECO:0000313" key="2">
    <source>
        <dbReference type="Proteomes" id="UP000035037"/>
    </source>
</evidence>
<protein>
    <recommendedName>
        <fullName evidence="3">Cob(I)yrinic acid a c-diamide adenosyltransferase</fullName>
    </recommendedName>
</protein>
<dbReference type="InterPro" id="IPR027417">
    <property type="entry name" value="P-loop_NTPase"/>
</dbReference>
<dbReference type="PANTHER" id="PTHR46638:SF1">
    <property type="entry name" value="CORRINOID ADENOSYLTRANSFERASE"/>
    <property type="match status" value="1"/>
</dbReference>
<accession>A0A0G8AY25</accession>
<proteinExistence type="predicted"/>
<gene>
    <name evidence="1" type="ORF">TQ37_01590</name>
</gene>
<dbReference type="GO" id="GO:0005524">
    <property type="term" value="F:ATP binding"/>
    <property type="evidence" value="ECO:0007669"/>
    <property type="project" value="InterPro"/>
</dbReference>
<evidence type="ECO:0008006" key="3">
    <source>
        <dbReference type="Google" id="ProtNLM"/>
    </source>
</evidence>
<comment type="caution">
    <text evidence="1">The sequence shown here is derived from an EMBL/GenBank/DDBJ whole genome shotgun (WGS) entry which is preliminary data.</text>
</comment>
<dbReference type="InterPro" id="IPR003724">
    <property type="entry name" value="CblAdoTrfase_CobA"/>
</dbReference>
<dbReference type="GO" id="GO:0009236">
    <property type="term" value="P:cobalamin biosynthetic process"/>
    <property type="evidence" value="ECO:0007669"/>
    <property type="project" value="InterPro"/>
</dbReference>
<dbReference type="Gene3D" id="3.40.50.300">
    <property type="entry name" value="P-loop containing nucleotide triphosphate hydrolases"/>
    <property type="match status" value="1"/>
</dbReference>
<dbReference type="AlphaFoldDB" id="A0A0G8AY25"/>
<dbReference type="Pfam" id="PF02572">
    <property type="entry name" value="CobA_CobO_BtuR"/>
    <property type="match status" value="1"/>
</dbReference>
<evidence type="ECO:0000313" key="1">
    <source>
        <dbReference type="EMBL" id="KKZ14259.1"/>
    </source>
</evidence>